<dbReference type="AlphaFoldDB" id="A0A934RMS9"/>
<accession>A0A934RMS9</accession>
<feature type="domain" description="Glycosyl transferase family 1" evidence="1">
    <location>
        <begin position="184"/>
        <end position="312"/>
    </location>
</feature>
<feature type="domain" description="Glycosyltransferase subfamily 4-like N-terminal" evidence="2">
    <location>
        <begin position="13"/>
        <end position="166"/>
    </location>
</feature>
<proteinExistence type="predicted"/>
<organism evidence="3 4">
    <name type="scientific">Roseibacillus ishigakijimensis</name>
    <dbReference type="NCBI Taxonomy" id="454146"/>
    <lineage>
        <taxon>Bacteria</taxon>
        <taxon>Pseudomonadati</taxon>
        <taxon>Verrucomicrobiota</taxon>
        <taxon>Verrucomicrobiia</taxon>
        <taxon>Verrucomicrobiales</taxon>
        <taxon>Verrucomicrobiaceae</taxon>
        <taxon>Roseibacillus</taxon>
    </lineage>
</organism>
<dbReference type="PANTHER" id="PTHR12526:SF638">
    <property type="entry name" value="SPORE COAT PROTEIN SA"/>
    <property type="match status" value="1"/>
</dbReference>
<dbReference type="PANTHER" id="PTHR12526">
    <property type="entry name" value="GLYCOSYLTRANSFERASE"/>
    <property type="match status" value="1"/>
</dbReference>
<dbReference type="RefSeq" id="WP_200391112.1">
    <property type="nucleotide sequence ID" value="NZ_JAENIO010000011.1"/>
</dbReference>
<gene>
    <name evidence="3" type="ORF">JIN78_06345</name>
</gene>
<evidence type="ECO:0000313" key="4">
    <source>
        <dbReference type="Proteomes" id="UP000604083"/>
    </source>
</evidence>
<dbReference type="Pfam" id="PF00534">
    <property type="entry name" value="Glycos_transf_1"/>
    <property type="match status" value="1"/>
</dbReference>
<dbReference type="InterPro" id="IPR028098">
    <property type="entry name" value="Glyco_trans_4-like_N"/>
</dbReference>
<dbReference type="InterPro" id="IPR001296">
    <property type="entry name" value="Glyco_trans_1"/>
</dbReference>
<evidence type="ECO:0000259" key="2">
    <source>
        <dbReference type="Pfam" id="PF13439"/>
    </source>
</evidence>
<evidence type="ECO:0000259" key="1">
    <source>
        <dbReference type="Pfam" id="PF00534"/>
    </source>
</evidence>
<comment type="caution">
    <text evidence="3">The sequence shown here is derived from an EMBL/GenBank/DDBJ whole genome shotgun (WGS) entry which is preliminary data.</text>
</comment>
<dbReference type="Proteomes" id="UP000604083">
    <property type="component" value="Unassembled WGS sequence"/>
</dbReference>
<dbReference type="EMBL" id="JAENIO010000011">
    <property type="protein sequence ID" value="MBK1833678.1"/>
    <property type="molecule type" value="Genomic_DNA"/>
</dbReference>
<dbReference type="Gene3D" id="3.40.50.2000">
    <property type="entry name" value="Glycogen Phosphorylase B"/>
    <property type="match status" value="2"/>
</dbReference>
<dbReference type="SUPFAM" id="SSF53756">
    <property type="entry name" value="UDP-Glycosyltransferase/glycogen phosphorylase"/>
    <property type="match status" value="1"/>
</dbReference>
<reference evidence="3" key="1">
    <citation type="submission" date="2021-01" db="EMBL/GenBank/DDBJ databases">
        <title>Modified the classification status of verrucomicrobia.</title>
        <authorList>
            <person name="Feng X."/>
        </authorList>
    </citation>
    <scope>NUCLEOTIDE SEQUENCE</scope>
    <source>
        <strain evidence="3">KCTC 12986</strain>
    </source>
</reference>
<dbReference type="GO" id="GO:0016757">
    <property type="term" value="F:glycosyltransferase activity"/>
    <property type="evidence" value="ECO:0007669"/>
    <property type="project" value="InterPro"/>
</dbReference>
<protein>
    <submittedName>
        <fullName evidence="3">Glycosyltransferase family 4 protein</fullName>
    </submittedName>
</protein>
<name>A0A934RMS9_9BACT</name>
<dbReference type="CDD" id="cd03819">
    <property type="entry name" value="GT4_WavL-like"/>
    <property type="match status" value="1"/>
</dbReference>
<keyword evidence="4" id="KW-1185">Reference proteome</keyword>
<sequence length="368" mass="40763">MKVLQVLPELNSGGVERGTLEVARHLVALGHQSIVLSHGGRLVEPLEREGSTHLTYPVHKKSLLALRHVGAIRRLLLEHRPDILHLRSRAPAWLCYLAWKNLPPKERPRLVTTVHGFYSVNAYSAVMTRGESVICVSHAVQDYVLKNYPQTDATKLTVIHRGIEPAEYFPAYRPSPEWTARWHEEQPQLAGKTLLTLPGRVTRWKGQEDFLTLLAALKNDFPRIHGLIAGGPHPRKQAFWDELQEKTQELGLNDSVTFLGHRSDLREVLASSDLVFSLSKDPEAFGRVSLEALSLGKPVIAYHHGGVAEQMDALFPAGAVGIDDLAAVESRTRDFLTTPPPPPGANSTFTLPAMLNATLGVYEDLLAD</sequence>
<evidence type="ECO:0000313" key="3">
    <source>
        <dbReference type="EMBL" id="MBK1833678.1"/>
    </source>
</evidence>
<dbReference type="Pfam" id="PF13439">
    <property type="entry name" value="Glyco_transf_4"/>
    <property type="match status" value="1"/>
</dbReference>